<dbReference type="Proteomes" id="UP000538292">
    <property type="component" value="Unassembled WGS sequence"/>
</dbReference>
<evidence type="ECO:0000256" key="4">
    <source>
        <dbReference type="PIRSR" id="PIRSR000188-1"/>
    </source>
</evidence>
<keyword evidence="5" id="KW-0547">Nucleotide-binding</keyword>
<dbReference type="InterPro" id="IPR016211">
    <property type="entry name" value="Glu/Phe/Leu/Val/Trp_DH_bac/arc"/>
</dbReference>
<evidence type="ECO:0000256" key="6">
    <source>
        <dbReference type="RuleBase" id="RU004417"/>
    </source>
</evidence>
<dbReference type="FunFam" id="3.40.50.10860:FF:000010">
    <property type="entry name" value="Leucine dehydrogenase"/>
    <property type="match status" value="1"/>
</dbReference>
<dbReference type="SUPFAM" id="SSF51735">
    <property type="entry name" value="NAD(P)-binding Rossmann-fold domains"/>
    <property type="match status" value="1"/>
</dbReference>
<evidence type="ECO:0000256" key="2">
    <source>
        <dbReference type="ARBA" id="ARBA00023002"/>
    </source>
</evidence>
<keyword evidence="2 6" id="KW-0560">Oxidoreductase</keyword>
<comment type="caution">
    <text evidence="8">The sequence shown here is derived from an EMBL/GenBank/DDBJ whole genome shotgun (WGS) entry which is preliminary data.</text>
</comment>
<accession>A0A7W2AS92</accession>
<evidence type="ECO:0000256" key="1">
    <source>
        <dbReference type="ARBA" id="ARBA00006382"/>
    </source>
</evidence>
<dbReference type="EMBL" id="JACEOL010000026">
    <property type="protein sequence ID" value="MBA4602226.1"/>
    <property type="molecule type" value="Genomic_DNA"/>
</dbReference>
<dbReference type="Gene3D" id="3.40.50.10860">
    <property type="entry name" value="Leucine Dehydrogenase, chain A, domain 1"/>
    <property type="match status" value="1"/>
</dbReference>
<keyword evidence="3 5" id="KW-0520">NAD</keyword>
<dbReference type="SMART" id="SM00839">
    <property type="entry name" value="ELFV_dehydrog"/>
    <property type="match status" value="1"/>
</dbReference>
<dbReference type="CDD" id="cd01075">
    <property type="entry name" value="NAD_bind_Leu_Phe_Val_DH"/>
    <property type="match status" value="1"/>
</dbReference>
<dbReference type="Gene3D" id="3.40.50.720">
    <property type="entry name" value="NAD(P)-binding Rossmann-like Domain"/>
    <property type="match status" value="1"/>
</dbReference>
<gene>
    <name evidence="8" type="ORF">H2C83_07835</name>
</gene>
<dbReference type="PANTHER" id="PTHR42722">
    <property type="entry name" value="LEUCINE DEHYDROGENASE"/>
    <property type="match status" value="1"/>
</dbReference>
<dbReference type="PIRSF" id="PIRSF000188">
    <property type="entry name" value="Phe_leu_dh"/>
    <property type="match status" value="1"/>
</dbReference>
<name>A0A7W2AS92_9BACL</name>
<sequence length="367" mass="40246">MRDVFEMMDQYGHEQVIFCRNPQTGLKAIVAIHDTTMGPALGGCRMLPYSSTDEALEDALRLSRGMTYKNTLADTDFGGGKMVVIGDPQKDKSPELFRAIGRFVGGLNGRFYTGTDMGTQPEDFIHAARESDSFVGLPKSHGGTGDTSIPTAFGLLQGMRATARFLWDTDQLAGRTVAIQGIGKVGERLLGLLIKEGAFCIIADLDSERCRKFRMKYGDQVQIADVGSIHKEDCDIFSPCARGGVINDETVDELKCLAIAGSANNQLADDRHGDLLHERGILYAPDYLVNAGGVIQVAGELEGYHEERVLAKTRAIYEMLLAIYRRAKSENISTCRAADRLVIERLDKVAGLRCILLGDDHNRPGRR</sequence>
<proteinExistence type="inferred from homology"/>
<dbReference type="GO" id="GO:0016639">
    <property type="term" value="F:oxidoreductase activity, acting on the CH-NH2 group of donors, NAD or NADP as acceptor"/>
    <property type="evidence" value="ECO:0007669"/>
    <property type="project" value="InterPro"/>
</dbReference>
<protein>
    <submittedName>
        <fullName evidence="8">Amino acid dehydrogenase</fullName>
    </submittedName>
</protein>
<organism evidence="8 9">
    <name type="scientific">Thermoactinomyces mirandus</name>
    <dbReference type="NCBI Taxonomy" id="2756294"/>
    <lineage>
        <taxon>Bacteria</taxon>
        <taxon>Bacillati</taxon>
        <taxon>Bacillota</taxon>
        <taxon>Bacilli</taxon>
        <taxon>Bacillales</taxon>
        <taxon>Thermoactinomycetaceae</taxon>
        <taxon>Thermoactinomyces</taxon>
    </lineage>
</organism>
<evidence type="ECO:0000259" key="7">
    <source>
        <dbReference type="SMART" id="SM00839"/>
    </source>
</evidence>
<dbReference type="Pfam" id="PF00208">
    <property type="entry name" value="ELFV_dehydrog"/>
    <property type="match status" value="1"/>
</dbReference>
<feature type="active site" description="Proton donor/acceptor" evidence="4">
    <location>
        <position position="81"/>
    </location>
</feature>
<keyword evidence="9" id="KW-1185">Reference proteome</keyword>
<dbReference type="InterPro" id="IPR046346">
    <property type="entry name" value="Aminoacid_DH-like_N_sf"/>
</dbReference>
<dbReference type="PANTHER" id="PTHR42722:SF1">
    <property type="entry name" value="VALINE DEHYDROGENASE"/>
    <property type="match status" value="1"/>
</dbReference>
<dbReference type="InterPro" id="IPR006096">
    <property type="entry name" value="Glu/Leu/Phe/Val/Trp_DH_C"/>
</dbReference>
<dbReference type="SUPFAM" id="SSF53223">
    <property type="entry name" value="Aminoacid dehydrogenase-like, N-terminal domain"/>
    <property type="match status" value="1"/>
</dbReference>
<dbReference type="GO" id="GO:0006520">
    <property type="term" value="P:amino acid metabolic process"/>
    <property type="evidence" value="ECO:0007669"/>
    <property type="project" value="InterPro"/>
</dbReference>
<dbReference type="AlphaFoldDB" id="A0A7W2AS92"/>
<evidence type="ECO:0000313" key="8">
    <source>
        <dbReference type="EMBL" id="MBA4602226.1"/>
    </source>
</evidence>
<comment type="similarity">
    <text evidence="1 6">Belongs to the Glu/Leu/Phe/Val dehydrogenases family.</text>
</comment>
<dbReference type="InterPro" id="IPR006095">
    <property type="entry name" value="Glu/Leu/Phe/Val/Trp_DH"/>
</dbReference>
<dbReference type="InterPro" id="IPR036291">
    <property type="entry name" value="NAD(P)-bd_dom_sf"/>
</dbReference>
<evidence type="ECO:0000256" key="3">
    <source>
        <dbReference type="ARBA" id="ARBA00023027"/>
    </source>
</evidence>
<dbReference type="GO" id="GO:0000166">
    <property type="term" value="F:nucleotide binding"/>
    <property type="evidence" value="ECO:0007669"/>
    <property type="project" value="UniProtKB-KW"/>
</dbReference>
<dbReference type="PRINTS" id="PR00082">
    <property type="entry name" value="GLFDHDRGNASE"/>
</dbReference>
<evidence type="ECO:0000313" key="9">
    <source>
        <dbReference type="Proteomes" id="UP000538292"/>
    </source>
</evidence>
<dbReference type="InterPro" id="IPR006097">
    <property type="entry name" value="Glu/Leu/Phe/Val/Trp_DH_dimer"/>
</dbReference>
<evidence type="ECO:0000256" key="5">
    <source>
        <dbReference type="PIRSR" id="PIRSR000188-2"/>
    </source>
</evidence>
<reference evidence="8 9" key="1">
    <citation type="submission" date="2020-07" db="EMBL/GenBank/DDBJ databases">
        <title>Thermoactinomyces phylogeny.</title>
        <authorList>
            <person name="Dunlap C."/>
        </authorList>
    </citation>
    <scope>NUCLEOTIDE SEQUENCE [LARGE SCALE GENOMIC DNA]</scope>
    <source>
        <strain evidence="8 9">AMNI-1</strain>
    </source>
</reference>
<feature type="domain" description="Glutamate/phenylalanine/leucine/valine/L-tryptophan dehydrogenase C-terminal" evidence="7">
    <location>
        <begin position="148"/>
        <end position="351"/>
    </location>
</feature>
<dbReference type="Pfam" id="PF02812">
    <property type="entry name" value="ELFV_dehydrog_N"/>
    <property type="match status" value="1"/>
</dbReference>
<feature type="binding site" evidence="5">
    <location>
        <begin position="181"/>
        <end position="186"/>
    </location>
    <ligand>
        <name>NAD(+)</name>
        <dbReference type="ChEBI" id="CHEBI:57540"/>
    </ligand>
</feature>
<dbReference type="SMR" id="A0A7W2AS92"/>